<dbReference type="InterPro" id="IPR047212">
    <property type="entry name" value="TPP_POXB-like"/>
</dbReference>
<dbReference type="AlphaFoldDB" id="A0A1G9KVP6"/>
<dbReference type="GO" id="GO:0030976">
    <property type="term" value="F:thiamine pyrophosphate binding"/>
    <property type="evidence" value="ECO:0007669"/>
    <property type="project" value="InterPro"/>
</dbReference>
<evidence type="ECO:0000259" key="6">
    <source>
        <dbReference type="Pfam" id="PF02776"/>
    </source>
</evidence>
<gene>
    <name evidence="7" type="ORF">SAMN05421820_101683</name>
</gene>
<dbReference type="InterPro" id="IPR047210">
    <property type="entry name" value="TPP_PYR_POXB-like"/>
</dbReference>
<dbReference type="InterPro" id="IPR029035">
    <property type="entry name" value="DHS-like_NAD/FAD-binding_dom"/>
</dbReference>
<evidence type="ECO:0000313" key="8">
    <source>
        <dbReference type="Proteomes" id="UP000183200"/>
    </source>
</evidence>
<evidence type="ECO:0000259" key="4">
    <source>
        <dbReference type="Pfam" id="PF00205"/>
    </source>
</evidence>
<sequence length="579" mass="62859">MSKKVAEQLVDMLIQSGIKRIYAVTGDSLNELNDAVRRSPDIQWIHVRHEEAGAYAAAAEAELHGLACCAGSSGPGHVHLINGLYDAHRAGAPVLAIASTCATTEFGSGYFQETNITKLFDDCSHYNQIATTPAQLPRMAQAALQHAFHHKGVAVLGLPGDVSSMDAVESMSADRTYFSKAIIRPADEELVALSKLINQHKKIAIFCGIGAAEAHDEVVRLAEILKAPVGYSFRGKMSIQYDNPYEVGMTGLLGLPSAYHSMHESDLVILLGTDFPYVPFIPQDKVLVQIDTRPERLGRRAKLEMGLHGDIKTSLVALIPLLDANDDDSFLNAQLKVYEKVKEHLHTYVEDKGTIDAIHPEAVAFELNKLATDDAIFTVDTGMCCVWGSRYIDATGKRSMLGSFNHGSMANAMPHAIGAALSSPDRQVVALCGDGGISMLLGDLATIRQYNLPIKLVVFNNRSLGMVKLEMEVAGLPDAETDMVNPDFALVAEAMGIKGITISDPEHLELLLKEAFLHNGPVLVNVMTDPNALAMPPKIEFKMMKGMALSMTKLMLGGKFDEVLDTVKSNYKHLKSIID</sequence>
<dbReference type="Gene3D" id="3.40.50.970">
    <property type="match status" value="2"/>
</dbReference>
<evidence type="ECO:0000256" key="2">
    <source>
        <dbReference type="ARBA" id="ARBA00023052"/>
    </source>
</evidence>
<evidence type="ECO:0000256" key="1">
    <source>
        <dbReference type="ARBA" id="ARBA00007812"/>
    </source>
</evidence>
<evidence type="ECO:0000256" key="3">
    <source>
        <dbReference type="RuleBase" id="RU362132"/>
    </source>
</evidence>
<keyword evidence="2 3" id="KW-0786">Thiamine pyrophosphate</keyword>
<dbReference type="Pfam" id="PF00205">
    <property type="entry name" value="TPP_enzyme_M"/>
    <property type="match status" value="1"/>
</dbReference>
<dbReference type="Pfam" id="PF02776">
    <property type="entry name" value="TPP_enzyme_N"/>
    <property type="match status" value="1"/>
</dbReference>
<keyword evidence="7" id="KW-0670">Pyruvate</keyword>
<dbReference type="PANTHER" id="PTHR42981:SF2">
    <property type="entry name" value="PYRUVATE DEHYDROGENASE [UBIQUINONE]"/>
    <property type="match status" value="1"/>
</dbReference>
<dbReference type="Gene3D" id="3.40.50.1220">
    <property type="entry name" value="TPP-binding domain"/>
    <property type="match status" value="1"/>
</dbReference>
<dbReference type="InterPro" id="IPR047211">
    <property type="entry name" value="POXB-like"/>
</dbReference>
<evidence type="ECO:0000259" key="5">
    <source>
        <dbReference type="Pfam" id="PF02775"/>
    </source>
</evidence>
<dbReference type="CDD" id="cd02014">
    <property type="entry name" value="TPP_POX"/>
    <property type="match status" value="1"/>
</dbReference>
<dbReference type="Pfam" id="PF02775">
    <property type="entry name" value="TPP_enzyme_C"/>
    <property type="match status" value="1"/>
</dbReference>
<protein>
    <submittedName>
        <fullName evidence="7">Pyruvate dehydrogenase (Quinone)</fullName>
    </submittedName>
</protein>
<dbReference type="STRING" id="430522.BFS30_25780"/>
<dbReference type="RefSeq" id="WP_074604686.1">
    <property type="nucleotide sequence ID" value="NZ_FNGY01000001.1"/>
</dbReference>
<dbReference type="PROSITE" id="PS00187">
    <property type="entry name" value="TPP_ENZYMES"/>
    <property type="match status" value="1"/>
</dbReference>
<dbReference type="CDD" id="cd07039">
    <property type="entry name" value="TPP_PYR_POX"/>
    <property type="match status" value="1"/>
</dbReference>
<organism evidence="7 8">
    <name type="scientific">Pedobacter steynii</name>
    <dbReference type="NCBI Taxonomy" id="430522"/>
    <lineage>
        <taxon>Bacteria</taxon>
        <taxon>Pseudomonadati</taxon>
        <taxon>Bacteroidota</taxon>
        <taxon>Sphingobacteriia</taxon>
        <taxon>Sphingobacteriales</taxon>
        <taxon>Sphingobacteriaceae</taxon>
        <taxon>Pedobacter</taxon>
    </lineage>
</organism>
<dbReference type="InterPro" id="IPR011766">
    <property type="entry name" value="TPP_enzyme_TPP-bd"/>
</dbReference>
<dbReference type="GO" id="GO:0019752">
    <property type="term" value="P:carboxylic acid metabolic process"/>
    <property type="evidence" value="ECO:0007669"/>
    <property type="project" value="UniProtKB-ARBA"/>
</dbReference>
<dbReference type="GO" id="GO:0003824">
    <property type="term" value="F:catalytic activity"/>
    <property type="evidence" value="ECO:0007669"/>
    <property type="project" value="InterPro"/>
</dbReference>
<dbReference type="Proteomes" id="UP000183200">
    <property type="component" value="Unassembled WGS sequence"/>
</dbReference>
<dbReference type="GO" id="GO:0000287">
    <property type="term" value="F:magnesium ion binding"/>
    <property type="evidence" value="ECO:0007669"/>
    <property type="project" value="InterPro"/>
</dbReference>
<dbReference type="SUPFAM" id="SSF52518">
    <property type="entry name" value="Thiamin diphosphate-binding fold (THDP-binding)"/>
    <property type="match status" value="2"/>
</dbReference>
<feature type="domain" description="Thiamine pyrophosphate enzyme central" evidence="4">
    <location>
        <begin position="193"/>
        <end position="318"/>
    </location>
</feature>
<feature type="domain" description="Thiamine pyrophosphate enzyme N-terminal TPP-binding" evidence="6">
    <location>
        <begin position="4"/>
        <end position="116"/>
    </location>
</feature>
<dbReference type="InterPro" id="IPR000399">
    <property type="entry name" value="TPP-bd_CS"/>
</dbReference>
<name>A0A1G9KVP6_9SPHI</name>
<dbReference type="PANTHER" id="PTHR42981">
    <property type="entry name" value="PYRUVATE DEHYDROGENASE [UBIQUINONE]"/>
    <property type="match status" value="1"/>
</dbReference>
<keyword evidence="8" id="KW-1185">Reference proteome</keyword>
<feature type="domain" description="Thiamine pyrophosphate enzyme TPP-binding" evidence="5">
    <location>
        <begin position="380"/>
        <end position="526"/>
    </location>
</feature>
<dbReference type="OrthoDB" id="4494979at2"/>
<dbReference type="InterPro" id="IPR012000">
    <property type="entry name" value="Thiamin_PyroP_enz_cen_dom"/>
</dbReference>
<accession>A0A1G9KVP6</accession>
<dbReference type="InterPro" id="IPR012001">
    <property type="entry name" value="Thiamin_PyroP_enz_TPP-bd_dom"/>
</dbReference>
<comment type="similarity">
    <text evidence="1 3">Belongs to the TPP enzyme family.</text>
</comment>
<dbReference type="InterPro" id="IPR029061">
    <property type="entry name" value="THDP-binding"/>
</dbReference>
<proteinExistence type="inferred from homology"/>
<evidence type="ECO:0000313" key="7">
    <source>
        <dbReference type="EMBL" id="SDL53547.1"/>
    </source>
</evidence>
<reference evidence="8" key="1">
    <citation type="submission" date="2016-10" db="EMBL/GenBank/DDBJ databases">
        <authorList>
            <person name="Varghese N."/>
            <person name="Submissions S."/>
        </authorList>
    </citation>
    <scope>NUCLEOTIDE SEQUENCE [LARGE SCALE GENOMIC DNA]</scope>
    <source>
        <strain evidence="8">DSM 19110</strain>
    </source>
</reference>
<dbReference type="SUPFAM" id="SSF52467">
    <property type="entry name" value="DHS-like NAD/FAD-binding domain"/>
    <property type="match status" value="1"/>
</dbReference>
<dbReference type="EMBL" id="FNGY01000001">
    <property type="protein sequence ID" value="SDL53547.1"/>
    <property type="molecule type" value="Genomic_DNA"/>
</dbReference>